<organism evidence="1 2">
    <name type="scientific">Arctium lappa</name>
    <name type="common">Greater burdock</name>
    <name type="synonym">Lappa major</name>
    <dbReference type="NCBI Taxonomy" id="4217"/>
    <lineage>
        <taxon>Eukaryota</taxon>
        <taxon>Viridiplantae</taxon>
        <taxon>Streptophyta</taxon>
        <taxon>Embryophyta</taxon>
        <taxon>Tracheophyta</taxon>
        <taxon>Spermatophyta</taxon>
        <taxon>Magnoliopsida</taxon>
        <taxon>eudicotyledons</taxon>
        <taxon>Gunneridae</taxon>
        <taxon>Pentapetalae</taxon>
        <taxon>asterids</taxon>
        <taxon>campanulids</taxon>
        <taxon>Asterales</taxon>
        <taxon>Asteraceae</taxon>
        <taxon>Carduoideae</taxon>
        <taxon>Cardueae</taxon>
        <taxon>Arctiinae</taxon>
        <taxon>Arctium</taxon>
    </lineage>
</organism>
<dbReference type="Proteomes" id="UP001055879">
    <property type="component" value="Linkage Group LG01"/>
</dbReference>
<name>A0ACB9FLV5_ARCLA</name>
<evidence type="ECO:0000313" key="2">
    <source>
        <dbReference type="Proteomes" id="UP001055879"/>
    </source>
</evidence>
<reference evidence="1 2" key="2">
    <citation type="journal article" date="2022" name="Mol. Ecol. Resour.">
        <title>The genomes of chicory, endive, great burdock and yacon provide insights into Asteraceae paleo-polyploidization history and plant inulin production.</title>
        <authorList>
            <person name="Fan W."/>
            <person name="Wang S."/>
            <person name="Wang H."/>
            <person name="Wang A."/>
            <person name="Jiang F."/>
            <person name="Liu H."/>
            <person name="Zhao H."/>
            <person name="Xu D."/>
            <person name="Zhang Y."/>
        </authorList>
    </citation>
    <scope>NUCLEOTIDE SEQUENCE [LARGE SCALE GENOMIC DNA]</scope>
    <source>
        <strain evidence="2">cv. Niubang</strain>
    </source>
</reference>
<comment type="caution">
    <text evidence="1">The sequence shown here is derived from an EMBL/GenBank/DDBJ whole genome shotgun (WGS) entry which is preliminary data.</text>
</comment>
<dbReference type="EMBL" id="CM042047">
    <property type="protein sequence ID" value="KAI3772099.1"/>
    <property type="molecule type" value="Genomic_DNA"/>
</dbReference>
<protein>
    <submittedName>
        <fullName evidence="1">Uncharacterized protein</fullName>
    </submittedName>
</protein>
<gene>
    <name evidence="1" type="ORF">L6452_03274</name>
</gene>
<proteinExistence type="predicted"/>
<evidence type="ECO:0000313" key="1">
    <source>
        <dbReference type="EMBL" id="KAI3772099.1"/>
    </source>
</evidence>
<sequence>MEGKVREAIAGSSVCIGGRRQRLAADKKLTVVSGSLPLLFELPLPLVISTPVIHHSPQLPLFFLPTSLFFFLPSTTFCSFSFSILHIRIGSEDPFVRISNSIFFATGRGFLVLHTSIRAVALESHVLK</sequence>
<accession>A0ACB9FLV5</accession>
<keyword evidence="2" id="KW-1185">Reference proteome</keyword>
<reference evidence="2" key="1">
    <citation type="journal article" date="2022" name="Mol. Ecol. Resour.">
        <title>The genomes of chicory, endive, great burdock and yacon provide insights into Asteraceae palaeo-polyploidization history and plant inulin production.</title>
        <authorList>
            <person name="Fan W."/>
            <person name="Wang S."/>
            <person name="Wang H."/>
            <person name="Wang A."/>
            <person name="Jiang F."/>
            <person name="Liu H."/>
            <person name="Zhao H."/>
            <person name="Xu D."/>
            <person name="Zhang Y."/>
        </authorList>
    </citation>
    <scope>NUCLEOTIDE SEQUENCE [LARGE SCALE GENOMIC DNA]</scope>
    <source>
        <strain evidence="2">cv. Niubang</strain>
    </source>
</reference>